<organism evidence="16 17">
    <name type="scientific">Stylonychia lemnae</name>
    <name type="common">Ciliate</name>
    <dbReference type="NCBI Taxonomy" id="5949"/>
    <lineage>
        <taxon>Eukaryota</taxon>
        <taxon>Sar</taxon>
        <taxon>Alveolata</taxon>
        <taxon>Ciliophora</taxon>
        <taxon>Intramacronucleata</taxon>
        <taxon>Spirotrichea</taxon>
        <taxon>Stichotrichia</taxon>
        <taxon>Sporadotrichida</taxon>
        <taxon>Oxytrichidae</taxon>
        <taxon>Stylonychinae</taxon>
        <taxon>Stylonychia</taxon>
    </lineage>
</organism>
<evidence type="ECO:0000256" key="7">
    <source>
        <dbReference type="ARBA" id="ARBA00022723"/>
    </source>
</evidence>
<dbReference type="Gene3D" id="2.20.25.20">
    <property type="match status" value="1"/>
</dbReference>
<comment type="pathway">
    <text evidence="3">Protein modification; protein ubiquitination.</text>
</comment>
<gene>
    <name evidence="16" type="primary">Contig5324.g5699</name>
    <name evidence="16" type="ORF">STYLEM_2882</name>
</gene>
<evidence type="ECO:0000256" key="11">
    <source>
        <dbReference type="ARBA" id="ARBA00022833"/>
    </source>
</evidence>
<evidence type="ECO:0000256" key="6">
    <source>
        <dbReference type="ARBA" id="ARBA00022692"/>
    </source>
</evidence>
<keyword evidence="12" id="KW-1133">Transmembrane helix</keyword>
<dbReference type="InterPro" id="IPR002867">
    <property type="entry name" value="IBR_dom"/>
</dbReference>
<dbReference type="SUPFAM" id="SSF57850">
    <property type="entry name" value="RING/U-box"/>
    <property type="match status" value="4"/>
</dbReference>
<keyword evidence="8" id="KW-0677">Repeat</keyword>
<keyword evidence="14" id="KW-0175">Coiled coil</keyword>
<protein>
    <recommendedName>
        <fullName evidence="4">RBR-type E3 ubiquitin transferase</fullName>
        <ecNumber evidence="4">2.3.2.31</ecNumber>
    </recommendedName>
</protein>
<evidence type="ECO:0000256" key="2">
    <source>
        <dbReference type="ARBA" id="ARBA00004167"/>
    </source>
</evidence>
<dbReference type="GO" id="GO:0061630">
    <property type="term" value="F:ubiquitin protein ligase activity"/>
    <property type="evidence" value="ECO:0007669"/>
    <property type="project" value="UniProtKB-EC"/>
</dbReference>
<sequence length="529" mass="61740">MQKQKQNLALKSFYNYDSLRNLEDLSDDIIQANLEMTDMEIESLTSILNEMELQIKTTEVLDQDGDEMINKISKVFKLSLIPNSNRKFLIYDNAKDTSIELRCLPAIELYFAIPHAYPSNIGPLFYMDTSFYEPFKNFLYDQLAQKWYENNPVTYECIINIQDDFLNSFFDQGDLGNVKLNDRGQVQFNYIGVDFQRVFEKSMEAQRRSFNNEEHDCKICMRKYLGDKFFFLSGCEHFFCYDCMITMVNQAINQNQVNKLICGEASCKKNLNDIDIRNLGLDRQTIEKYDKISLTNAIAQMDDLGWCPLPGCDSLATIEKDVNYGKCQHCDFMFCLDCRERYHPYKRCMVNRLDLVDIISEAEKESLDMKNKRAEEALNILFFRYCAKFCPNLKCGIRIQKEKSGCTKMQCPKCHHHFCWACLHDAKGMKHYKEKPECNDDGPHLQPEHLTQDIKNKHLAEGDDYINLKFCVLCPHCKSINQKKTKQNMLECVRCAGVFCYICNKPISGPEHYQGKSLCHVESDPWTDF</sequence>
<dbReference type="SMART" id="SM00647">
    <property type="entry name" value="IBR"/>
    <property type="match status" value="2"/>
</dbReference>
<evidence type="ECO:0000256" key="8">
    <source>
        <dbReference type="ARBA" id="ARBA00022737"/>
    </source>
</evidence>
<proteinExistence type="predicted"/>
<dbReference type="Proteomes" id="UP000039865">
    <property type="component" value="Unassembled WGS sequence"/>
</dbReference>
<dbReference type="InterPro" id="IPR016135">
    <property type="entry name" value="UBQ-conjugating_enzyme/RWD"/>
</dbReference>
<dbReference type="OrthoDB" id="1431934at2759"/>
<keyword evidence="5" id="KW-0808">Transferase</keyword>
<dbReference type="InterPro" id="IPR013083">
    <property type="entry name" value="Znf_RING/FYVE/PHD"/>
</dbReference>
<dbReference type="InterPro" id="IPR006575">
    <property type="entry name" value="RWD_dom"/>
</dbReference>
<evidence type="ECO:0000256" key="1">
    <source>
        <dbReference type="ARBA" id="ARBA00001798"/>
    </source>
</evidence>
<keyword evidence="9" id="KW-0863">Zinc-finger</keyword>
<evidence type="ECO:0000256" key="5">
    <source>
        <dbReference type="ARBA" id="ARBA00022679"/>
    </source>
</evidence>
<dbReference type="Gene3D" id="1.20.120.1750">
    <property type="match status" value="1"/>
</dbReference>
<evidence type="ECO:0000256" key="4">
    <source>
        <dbReference type="ARBA" id="ARBA00012251"/>
    </source>
</evidence>
<keyword evidence="7" id="KW-0479">Metal-binding</keyword>
<evidence type="ECO:0000313" key="16">
    <source>
        <dbReference type="EMBL" id="CDW73892.1"/>
    </source>
</evidence>
<name>A0A077ZXE2_STYLE</name>
<dbReference type="InterPro" id="IPR031127">
    <property type="entry name" value="E3_UB_ligase_RBR"/>
</dbReference>
<feature type="coiled-coil region" evidence="14">
    <location>
        <begin position="22"/>
        <end position="54"/>
    </location>
</feature>
<dbReference type="Gene3D" id="3.30.40.10">
    <property type="entry name" value="Zinc/RING finger domain, C3HC4 (zinc finger)"/>
    <property type="match status" value="1"/>
</dbReference>
<evidence type="ECO:0000256" key="14">
    <source>
        <dbReference type="SAM" id="Coils"/>
    </source>
</evidence>
<dbReference type="GO" id="GO:0031090">
    <property type="term" value="C:organelle membrane"/>
    <property type="evidence" value="ECO:0007669"/>
    <property type="project" value="UniProtKB-ARBA"/>
</dbReference>
<dbReference type="InterPro" id="IPR017907">
    <property type="entry name" value="Znf_RING_CS"/>
</dbReference>
<dbReference type="InterPro" id="IPR044066">
    <property type="entry name" value="TRIAD_supradom"/>
</dbReference>
<feature type="domain" description="RING-type" evidence="15">
    <location>
        <begin position="213"/>
        <end position="442"/>
    </location>
</feature>
<dbReference type="GO" id="GO:0005737">
    <property type="term" value="C:cytoplasm"/>
    <property type="evidence" value="ECO:0007669"/>
    <property type="project" value="UniProtKB-ARBA"/>
</dbReference>
<evidence type="ECO:0000313" key="17">
    <source>
        <dbReference type="Proteomes" id="UP000039865"/>
    </source>
</evidence>
<comment type="subcellular location">
    <subcellularLocation>
        <location evidence="2">Membrane</location>
        <topology evidence="2">Single-pass membrane protein</topology>
    </subcellularLocation>
</comment>
<dbReference type="Pfam" id="PF05773">
    <property type="entry name" value="RWD"/>
    <property type="match status" value="1"/>
</dbReference>
<dbReference type="PROSITE" id="PS00518">
    <property type="entry name" value="ZF_RING_1"/>
    <property type="match status" value="1"/>
</dbReference>
<dbReference type="PANTHER" id="PTHR11685">
    <property type="entry name" value="RBR FAMILY RING FINGER AND IBR DOMAIN-CONTAINING"/>
    <property type="match status" value="1"/>
</dbReference>
<evidence type="ECO:0000256" key="10">
    <source>
        <dbReference type="ARBA" id="ARBA00022786"/>
    </source>
</evidence>
<dbReference type="GO" id="GO:0008270">
    <property type="term" value="F:zinc ion binding"/>
    <property type="evidence" value="ECO:0007669"/>
    <property type="project" value="UniProtKB-KW"/>
</dbReference>
<dbReference type="Pfam" id="PF01485">
    <property type="entry name" value="IBR"/>
    <property type="match status" value="1"/>
</dbReference>
<dbReference type="FunFam" id="3.30.40.10:FF:000051">
    <property type="entry name" value="RBR-type E3 ubiquitin transferase"/>
    <property type="match status" value="1"/>
</dbReference>
<evidence type="ECO:0000259" key="15">
    <source>
        <dbReference type="PROSITE" id="PS51873"/>
    </source>
</evidence>
<keyword evidence="17" id="KW-1185">Reference proteome</keyword>
<dbReference type="GO" id="GO:0016567">
    <property type="term" value="P:protein ubiquitination"/>
    <property type="evidence" value="ECO:0007669"/>
    <property type="project" value="InterPro"/>
</dbReference>
<evidence type="ECO:0000256" key="9">
    <source>
        <dbReference type="ARBA" id="ARBA00022771"/>
    </source>
</evidence>
<dbReference type="Gene3D" id="3.10.110.10">
    <property type="entry name" value="Ubiquitin Conjugating Enzyme"/>
    <property type="match status" value="1"/>
</dbReference>
<evidence type="ECO:0000256" key="13">
    <source>
        <dbReference type="ARBA" id="ARBA00023136"/>
    </source>
</evidence>
<dbReference type="OMA" id="DFIRLPC"/>
<keyword evidence="10" id="KW-0833">Ubl conjugation pathway</keyword>
<evidence type="ECO:0000256" key="3">
    <source>
        <dbReference type="ARBA" id="ARBA00004906"/>
    </source>
</evidence>
<accession>A0A077ZXE2</accession>
<dbReference type="SUPFAM" id="SSF54495">
    <property type="entry name" value="UBC-like"/>
    <property type="match status" value="1"/>
</dbReference>
<dbReference type="Pfam" id="PF22191">
    <property type="entry name" value="IBR_1"/>
    <property type="match status" value="1"/>
</dbReference>
<keyword evidence="13" id="KW-0472">Membrane</keyword>
<keyword evidence="11" id="KW-0862">Zinc</keyword>
<dbReference type="EMBL" id="CCKQ01002784">
    <property type="protein sequence ID" value="CDW73892.1"/>
    <property type="molecule type" value="Genomic_DNA"/>
</dbReference>
<dbReference type="InParanoid" id="A0A077ZXE2"/>
<evidence type="ECO:0000256" key="12">
    <source>
        <dbReference type="ARBA" id="ARBA00022989"/>
    </source>
</evidence>
<dbReference type="EC" id="2.3.2.31" evidence="4"/>
<keyword evidence="6" id="KW-0812">Transmembrane</keyword>
<dbReference type="AlphaFoldDB" id="A0A077ZXE2"/>
<dbReference type="CDD" id="cd20341">
    <property type="entry name" value="BRcat_RBR_RNF14"/>
    <property type="match status" value="1"/>
</dbReference>
<reference evidence="16 17" key="1">
    <citation type="submission" date="2014-06" db="EMBL/GenBank/DDBJ databases">
        <authorList>
            <person name="Swart Estienne"/>
        </authorList>
    </citation>
    <scope>NUCLEOTIDE SEQUENCE [LARGE SCALE GENOMIC DNA]</scope>
    <source>
        <strain evidence="16 17">130c</strain>
    </source>
</reference>
<dbReference type="PROSITE" id="PS51873">
    <property type="entry name" value="TRIAD"/>
    <property type="match status" value="1"/>
</dbReference>
<comment type="catalytic activity">
    <reaction evidence="1">
        <text>[E2 ubiquitin-conjugating enzyme]-S-ubiquitinyl-L-cysteine + [acceptor protein]-L-lysine = [E2 ubiquitin-conjugating enzyme]-L-cysteine + [acceptor protein]-N(6)-ubiquitinyl-L-lysine.</text>
        <dbReference type="EC" id="2.3.2.31"/>
    </reaction>
</comment>